<evidence type="ECO:0000313" key="2">
    <source>
        <dbReference type="Proteomes" id="UP000317763"/>
    </source>
</evidence>
<evidence type="ECO:0008006" key="3">
    <source>
        <dbReference type="Google" id="ProtNLM"/>
    </source>
</evidence>
<dbReference type="EMBL" id="VJOM01000006">
    <property type="protein sequence ID" value="TSE32993.1"/>
    <property type="molecule type" value="Genomic_DNA"/>
</dbReference>
<protein>
    <recommendedName>
        <fullName evidence="3">Bacteriophage Rz lysis protein</fullName>
    </recommendedName>
</protein>
<dbReference type="Proteomes" id="UP000317763">
    <property type="component" value="Unassembled WGS sequence"/>
</dbReference>
<sequence length="169" mass="17246">MTPWPLIIAAAASAAIGSAAGYRYAQAKGQAALAACEQARAEDSAAAAAATAALMKRAEDAEGRAARSLAEARASVNRRIQEAKREAYELAGSGCGVSGALRLRLNAAIAGDMPAGAGHAAGADAGAAADSGEREVAQWVLDAVQRYEECRARIEAIRQWDNATHGEGP</sequence>
<dbReference type="AlphaFoldDB" id="A0A554XAX3"/>
<name>A0A554XAX3_9BURK</name>
<comment type="caution">
    <text evidence="1">The sequence shown here is derived from an EMBL/GenBank/DDBJ whole genome shotgun (WGS) entry which is preliminary data.</text>
</comment>
<accession>A0A554XAX3</accession>
<gene>
    <name evidence="1" type="ORF">Ttaiw_00854</name>
</gene>
<dbReference type="RefSeq" id="WP_143897614.1">
    <property type="nucleotide sequence ID" value="NZ_CP083911.1"/>
</dbReference>
<keyword evidence="2" id="KW-1185">Reference proteome</keyword>
<organism evidence="1 2">
    <name type="scientific">Tepidimonas taiwanensis</name>
    <dbReference type="NCBI Taxonomy" id="307486"/>
    <lineage>
        <taxon>Bacteria</taxon>
        <taxon>Pseudomonadati</taxon>
        <taxon>Pseudomonadota</taxon>
        <taxon>Betaproteobacteria</taxon>
        <taxon>Burkholderiales</taxon>
        <taxon>Tepidimonas</taxon>
    </lineage>
</organism>
<dbReference type="OrthoDB" id="9157456at2"/>
<evidence type="ECO:0000313" key="1">
    <source>
        <dbReference type="EMBL" id="TSE32993.1"/>
    </source>
</evidence>
<reference evidence="1 2" key="1">
    <citation type="submission" date="2019-07" db="EMBL/GenBank/DDBJ databases">
        <title>Tepidimonas taiwanensis I1-1 draft genome.</title>
        <authorList>
            <person name="Da Costa M.S."/>
            <person name="Froufe H.J.C."/>
            <person name="Egas C."/>
            <person name="Albuquerque L."/>
        </authorList>
    </citation>
    <scope>NUCLEOTIDE SEQUENCE [LARGE SCALE GENOMIC DNA]</scope>
    <source>
        <strain evidence="1 2">I1-1</strain>
    </source>
</reference>
<proteinExistence type="predicted"/>